<dbReference type="Gene3D" id="3.20.20.10">
    <property type="entry name" value="Alanine racemase"/>
    <property type="match status" value="1"/>
</dbReference>
<dbReference type="SUPFAM" id="SSF50621">
    <property type="entry name" value="Alanine racemase C-terminal domain-like"/>
    <property type="match status" value="1"/>
</dbReference>
<comment type="function">
    <text evidence="5">Catalyzes the interconversion of L-alanine and D-alanine. May also act on other amino acids.</text>
</comment>
<dbReference type="InterPro" id="IPR009006">
    <property type="entry name" value="Ala_racemase/Decarboxylase_C"/>
</dbReference>
<feature type="active site" description="Proton acceptor; specific for D-alanine" evidence="5">
    <location>
        <position position="36"/>
    </location>
</feature>
<dbReference type="Proteomes" id="UP000428328">
    <property type="component" value="Chromosome"/>
</dbReference>
<feature type="modified residue" description="N6-(pyridoxal phosphate)lysine" evidence="5 6">
    <location>
        <position position="36"/>
    </location>
</feature>
<reference evidence="9 10" key="1">
    <citation type="submission" date="2019-11" db="EMBL/GenBank/DDBJ databases">
        <authorList>
            <person name="Zheng R.K."/>
            <person name="Sun C.M."/>
        </authorList>
    </citation>
    <scope>NUCLEOTIDE SEQUENCE [LARGE SCALE GENOMIC DNA]</scope>
    <source>
        <strain evidence="9 10">SRB007</strain>
    </source>
</reference>
<evidence type="ECO:0000259" key="8">
    <source>
        <dbReference type="SMART" id="SM01005"/>
    </source>
</evidence>
<dbReference type="PANTHER" id="PTHR30511:SF0">
    <property type="entry name" value="ALANINE RACEMASE, CATABOLIC-RELATED"/>
    <property type="match status" value="1"/>
</dbReference>
<dbReference type="GO" id="GO:0030632">
    <property type="term" value="P:D-alanine biosynthetic process"/>
    <property type="evidence" value="ECO:0007669"/>
    <property type="project" value="UniProtKB-UniRule"/>
</dbReference>
<dbReference type="GO" id="GO:0008784">
    <property type="term" value="F:alanine racemase activity"/>
    <property type="evidence" value="ECO:0007669"/>
    <property type="project" value="UniProtKB-UniRule"/>
</dbReference>
<dbReference type="EMBL" id="CP046400">
    <property type="protein sequence ID" value="QGY40002.1"/>
    <property type="molecule type" value="Genomic_DNA"/>
</dbReference>
<dbReference type="HAMAP" id="MF_01201">
    <property type="entry name" value="Ala_racemase"/>
    <property type="match status" value="1"/>
</dbReference>
<keyword evidence="3 5" id="KW-0663">Pyridoxal phosphate</keyword>
<dbReference type="NCBIfam" id="TIGR00492">
    <property type="entry name" value="alr"/>
    <property type="match status" value="1"/>
</dbReference>
<evidence type="ECO:0000256" key="3">
    <source>
        <dbReference type="ARBA" id="ARBA00022898"/>
    </source>
</evidence>
<dbReference type="PROSITE" id="PS00395">
    <property type="entry name" value="ALANINE_RACEMASE"/>
    <property type="match status" value="1"/>
</dbReference>
<dbReference type="KEGG" id="psel:GM415_07645"/>
<dbReference type="CDD" id="cd00430">
    <property type="entry name" value="PLPDE_III_AR"/>
    <property type="match status" value="1"/>
</dbReference>
<dbReference type="FunFam" id="3.20.20.10:FF:000002">
    <property type="entry name" value="Alanine racemase"/>
    <property type="match status" value="1"/>
</dbReference>
<dbReference type="InterPro" id="IPR029066">
    <property type="entry name" value="PLP-binding_barrel"/>
</dbReference>
<evidence type="ECO:0000313" key="9">
    <source>
        <dbReference type="EMBL" id="QGY40002.1"/>
    </source>
</evidence>
<dbReference type="InterPro" id="IPR020622">
    <property type="entry name" value="Ala_racemase_pyridoxalP-BS"/>
</dbReference>
<dbReference type="Pfam" id="PF01168">
    <property type="entry name" value="Ala_racemase_N"/>
    <property type="match status" value="1"/>
</dbReference>
<dbReference type="PANTHER" id="PTHR30511">
    <property type="entry name" value="ALANINE RACEMASE"/>
    <property type="match status" value="1"/>
</dbReference>
<keyword evidence="4 5" id="KW-0413">Isomerase</keyword>
<dbReference type="SMART" id="SM01005">
    <property type="entry name" value="Ala_racemase_C"/>
    <property type="match status" value="1"/>
</dbReference>
<dbReference type="InterPro" id="IPR001608">
    <property type="entry name" value="Ala_racemase_N"/>
</dbReference>
<comment type="pathway">
    <text evidence="5">Amino-acid biosynthesis; D-alanine biosynthesis; D-alanine from L-alanine: step 1/1.</text>
</comment>
<name>A0A6I6JI82_9BACT</name>
<dbReference type="InterPro" id="IPR000821">
    <property type="entry name" value="Ala_racemase"/>
</dbReference>
<dbReference type="SUPFAM" id="SSF51419">
    <property type="entry name" value="PLP-binding barrel"/>
    <property type="match status" value="1"/>
</dbReference>
<dbReference type="Pfam" id="PF00842">
    <property type="entry name" value="Ala_racemase_C"/>
    <property type="match status" value="1"/>
</dbReference>
<gene>
    <name evidence="9" type="primary">alr</name>
    <name evidence="9" type="ORF">GM415_07645</name>
</gene>
<evidence type="ECO:0000256" key="4">
    <source>
        <dbReference type="ARBA" id="ARBA00023235"/>
    </source>
</evidence>
<evidence type="ECO:0000256" key="2">
    <source>
        <dbReference type="ARBA" id="ARBA00001933"/>
    </source>
</evidence>
<organism evidence="9 10">
    <name type="scientific">Pseudodesulfovibrio cashew</name>
    <dbReference type="NCBI Taxonomy" id="2678688"/>
    <lineage>
        <taxon>Bacteria</taxon>
        <taxon>Pseudomonadati</taxon>
        <taxon>Thermodesulfobacteriota</taxon>
        <taxon>Desulfovibrionia</taxon>
        <taxon>Desulfovibrionales</taxon>
        <taxon>Desulfovibrionaceae</taxon>
    </lineage>
</organism>
<evidence type="ECO:0000256" key="1">
    <source>
        <dbReference type="ARBA" id="ARBA00000316"/>
    </source>
</evidence>
<accession>A0A6I6JI82</accession>
<evidence type="ECO:0000256" key="6">
    <source>
        <dbReference type="PIRSR" id="PIRSR600821-50"/>
    </source>
</evidence>
<comment type="similarity">
    <text evidence="5">Belongs to the alanine racemase family.</text>
</comment>
<evidence type="ECO:0000256" key="5">
    <source>
        <dbReference type="HAMAP-Rule" id="MF_01201"/>
    </source>
</evidence>
<dbReference type="RefSeq" id="WP_158947226.1">
    <property type="nucleotide sequence ID" value="NZ_CP046400.1"/>
</dbReference>
<dbReference type="UniPathway" id="UPA00042">
    <property type="reaction ID" value="UER00497"/>
</dbReference>
<feature type="binding site" evidence="5 7">
    <location>
        <position position="133"/>
    </location>
    <ligand>
        <name>substrate</name>
    </ligand>
</feature>
<comment type="catalytic activity">
    <reaction evidence="1 5">
        <text>L-alanine = D-alanine</text>
        <dbReference type="Rhea" id="RHEA:20249"/>
        <dbReference type="ChEBI" id="CHEBI:57416"/>
        <dbReference type="ChEBI" id="CHEBI:57972"/>
        <dbReference type="EC" id="5.1.1.1"/>
    </reaction>
</comment>
<protein>
    <recommendedName>
        <fullName evidence="5">Alanine racemase</fullName>
        <ecNumber evidence="5">5.1.1.1</ecNumber>
    </recommendedName>
</protein>
<dbReference type="PRINTS" id="PR00992">
    <property type="entry name" value="ALARACEMASE"/>
</dbReference>
<proteinExistence type="inferred from homology"/>
<feature type="binding site" evidence="5 7">
    <location>
        <position position="313"/>
    </location>
    <ligand>
        <name>substrate</name>
    </ligand>
</feature>
<dbReference type="Gene3D" id="2.40.37.10">
    <property type="entry name" value="Lyase, Ornithine Decarboxylase, Chain A, domain 1"/>
    <property type="match status" value="1"/>
</dbReference>
<keyword evidence="10" id="KW-1185">Reference proteome</keyword>
<comment type="cofactor">
    <cofactor evidence="2 5 6">
        <name>pyridoxal 5'-phosphate</name>
        <dbReference type="ChEBI" id="CHEBI:597326"/>
    </cofactor>
</comment>
<dbReference type="AlphaFoldDB" id="A0A6I6JI82"/>
<feature type="domain" description="Alanine racemase C-terminal" evidence="8">
    <location>
        <begin position="244"/>
        <end position="375"/>
    </location>
</feature>
<dbReference type="EC" id="5.1.1.1" evidence="5"/>
<dbReference type="GO" id="GO:0030170">
    <property type="term" value="F:pyridoxal phosphate binding"/>
    <property type="evidence" value="ECO:0007669"/>
    <property type="project" value="UniProtKB-UniRule"/>
</dbReference>
<sequence length="375" mass="40736">MTIEYNKLKVRVNLDNLRHNLRVFKKLHDNVIPVIKSDAYGHGLAEVARALKGEAETFAVGFVNEASLLRRSGCEARIFALLGPQDEADYAALWDDRVLTAFGQMGQLEEAARLAQDRGPLDIGLKFDTGMRRLGFLPEEADEVVAFLKANPALNPVMVTSHLALADEPARKEAVDRQASRFSRAVDTLRGAGFDVEANLANSAGSMGHEACRHDSLRLGISLYGGNPYYGTEWAGLGEDLKPAMEVSAPVMQVHALKKGEGISYGWTHVAERDSMVAVIGVGYADNYSRGLSNTGQVNIAGRRAPILGRVCMQMCAVDVTDILGEGTPVVPGDRAWLLGGPGEGYISPDELAGWWGTITYEVFCLLGMNPREYL</sequence>
<dbReference type="InterPro" id="IPR011079">
    <property type="entry name" value="Ala_racemase_C"/>
</dbReference>
<dbReference type="GO" id="GO:0005829">
    <property type="term" value="C:cytosol"/>
    <property type="evidence" value="ECO:0007669"/>
    <property type="project" value="TreeGrafter"/>
</dbReference>
<feature type="active site" description="Proton acceptor; specific for L-alanine" evidence="5">
    <location>
        <position position="265"/>
    </location>
</feature>
<evidence type="ECO:0000313" key="10">
    <source>
        <dbReference type="Proteomes" id="UP000428328"/>
    </source>
</evidence>
<evidence type="ECO:0000256" key="7">
    <source>
        <dbReference type="PIRSR" id="PIRSR600821-52"/>
    </source>
</evidence>